<gene>
    <name evidence="3" type="ORF">IAB28_10905</name>
</gene>
<dbReference type="Proteomes" id="UP000824250">
    <property type="component" value="Unassembled WGS sequence"/>
</dbReference>
<sequence>MIKKRNGTARVILILCAAIGILAGCGKGTGDSENASGAENKSADSSSGTEENAGEETGQNNGVESVIVLRTSSGFSLRQTDGTVIDDFEGVLYRGYPSEGKFLVEQNGKLGVMDFNGNFIISPQYDSAENRDSMGEYDVLKFSEDMAVIKENGVYGFIDKNGKTVIEPQFDDASPFSDGLARVKSGGKYGYIDHTGNFIVEPILDSCYSFSHNLAQAELNGSWGIINSKGEFTLEEHVSPVSPYGELGTFDFHDGLAVVEADSYYGYINEAGEMAIEPIFKQAGAFSDGIACVQVYVEGYGDLYGFINTSGEYVIEPQYIEAKDFSEGLAYVRGSMIDGNPDGYIDLSGNCIIEIDPSAPLLNASGFSEGKAFVIKSVDEGSYPCYIDTAGNEVIRLDQLNADHIYNQGEFENGYAIIMTNDNHVGLIDHEGNVVFEPEYTSIIGDYLSNGILIVSLEDGTMGVAAPDGSWIVKPGNYTEITVFEQ</sequence>
<accession>A0A9D1A648</accession>
<feature type="signal peptide" evidence="2">
    <location>
        <begin position="1"/>
        <end position="23"/>
    </location>
</feature>
<comment type="caution">
    <text evidence="3">The sequence shown here is derived from an EMBL/GenBank/DDBJ whole genome shotgun (WGS) entry which is preliminary data.</text>
</comment>
<dbReference type="PROSITE" id="PS51257">
    <property type="entry name" value="PROKAR_LIPOPROTEIN"/>
    <property type="match status" value="1"/>
</dbReference>
<reference evidence="3" key="2">
    <citation type="journal article" date="2021" name="PeerJ">
        <title>Extensive microbial diversity within the chicken gut microbiome revealed by metagenomics and culture.</title>
        <authorList>
            <person name="Gilroy R."/>
            <person name="Ravi A."/>
            <person name="Getino M."/>
            <person name="Pursley I."/>
            <person name="Horton D.L."/>
            <person name="Alikhan N.F."/>
            <person name="Baker D."/>
            <person name="Gharbi K."/>
            <person name="Hall N."/>
            <person name="Watson M."/>
            <person name="Adriaenssens E.M."/>
            <person name="Foster-Nyarko E."/>
            <person name="Jarju S."/>
            <person name="Secka A."/>
            <person name="Antonio M."/>
            <person name="Oren A."/>
            <person name="Chaudhuri R.R."/>
            <person name="La Ragione R."/>
            <person name="Hildebrand F."/>
            <person name="Pallen M.J."/>
        </authorList>
    </citation>
    <scope>NUCLEOTIDE SEQUENCE</scope>
    <source>
        <strain evidence="3">CHK180-2868</strain>
    </source>
</reference>
<organism evidence="3 4">
    <name type="scientific">Candidatus Copromonas faecavium</name>
    <name type="common">nom. illeg.</name>
    <dbReference type="NCBI Taxonomy" id="2840740"/>
    <lineage>
        <taxon>Bacteria</taxon>
        <taxon>Bacillati</taxon>
        <taxon>Bacillota</taxon>
        <taxon>Clostridia</taxon>
        <taxon>Lachnospirales</taxon>
        <taxon>Lachnospiraceae</taxon>
        <taxon>Candidatus Copromonas (nom. illeg.)</taxon>
    </lineage>
</organism>
<dbReference type="Pfam" id="PF14903">
    <property type="entry name" value="WG_beta_rep"/>
    <property type="match status" value="5"/>
</dbReference>
<reference evidence="3" key="1">
    <citation type="submission" date="2020-10" db="EMBL/GenBank/DDBJ databases">
        <authorList>
            <person name="Gilroy R."/>
        </authorList>
    </citation>
    <scope>NUCLEOTIDE SEQUENCE</scope>
    <source>
        <strain evidence="3">CHK180-2868</strain>
    </source>
</reference>
<evidence type="ECO:0000313" key="4">
    <source>
        <dbReference type="Proteomes" id="UP000824250"/>
    </source>
</evidence>
<dbReference type="PANTHER" id="PTHR37841:SF1">
    <property type="entry name" value="DUF3298 DOMAIN-CONTAINING PROTEIN"/>
    <property type="match status" value="1"/>
</dbReference>
<dbReference type="PANTHER" id="PTHR37841">
    <property type="entry name" value="GLR2918 PROTEIN"/>
    <property type="match status" value="1"/>
</dbReference>
<dbReference type="InterPro" id="IPR032774">
    <property type="entry name" value="WG_beta_rep"/>
</dbReference>
<feature type="chain" id="PRO_5038723411" evidence="2">
    <location>
        <begin position="24"/>
        <end position="486"/>
    </location>
</feature>
<proteinExistence type="predicted"/>
<dbReference type="SUPFAM" id="SSF69360">
    <property type="entry name" value="Cell wall binding repeat"/>
    <property type="match status" value="2"/>
</dbReference>
<keyword evidence="2" id="KW-0732">Signal</keyword>
<evidence type="ECO:0000256" key="1">
    <source>
        <dbReference type="SAM" id="MobiDB-lite"/>
    </source>
</evidence>
<dbReference type="EMBL" id="DVGC01000062">
    <property type="protein sequence ID" value="HIR06453.1"/>
    <property type="molecule type" value="Genomic_DNA"/>
</dbReference>
<dbReference type="AlphaFoldDB" id="A0A9D1A648"/>
<feature type="region of interest" description="Disordered" evidence="1">
    <location>
        <begin position="30"/>
        <end position="63"/>
    </location>
</feature>
<name>A0A9D1A648_9FIRM</name>
<evidence type="ECO:0000256" key="2">
    <source>
        <dbReference type="SAM" id="SignalP"/>
    </source>
</evidence>
<feature type="compositionally biased region" description="Polar residues" evidence="1">
    <location>
        <begin position="31"/>
        <end position="50"/>
    </location>
</feature>
<protein>
    <submittedName>
        <fullName evidence="3">WG repeat-containing protein</fullName>
    </submittedName>
</protein>
<evidence type="ECO:0000313" key="3">
    <source>
        <dbReference type="EMBL" id="HIR06453.1"/>
    </source>
</evidence>